<feature type="compositionally biased region" description="Pro residues" evidence="1">
    <location>
        <begin position="77"/>
        <end position="95"/>
    </location>
</feature>
<proteinExistence type="predicted"/>
<protein>
    <recommendedName>
        <fullName evidence="5">FAR1 domain-containing protein</fullName>
    </recommendedName>
</protein>
<evidence type="ECO:0000313" key="3">
    <source>
        <dbReference type="EnsemblFungi" id="PTTG_25923-t43_1-p1"/>
    </source>
</evidence>
<evidence type="ECO:0000256" key="1">
    <source>
        <dbReference type="SAM" id="MobiDB-lite"/>
    </source>
</evidence>
<reference evidence="2" key="2">
    <citation type="submission" date="2016-05" db="EMBL/GenBank/DDBJ databases">
        <title>Comparative analysis highlights variable genome content of wheat rusts and divergence of the mating loci.</title>
        <authorList>
            <person name="Cuomo C.A."/>
            <person name="Bakkeren G."/>
            <person name="Szabo L."/>
            <person name="Khalil H."/>
            <person name="Joly D."/>
            <person name="Goldberg J."/>
            <person name="Young S."/>
            <person name="Zeng Q."/>
            <person name="Fellers J."/>
        </authorList>
    </citation>
    <scope>NUCLEOTIDE SEQUENCE [LARGE SCALE GENOMIC DNA]</scope>
    <source>
        <strain evidence="2">1-1 BBBD Race 1</strain>
    </source>
</reference>
<evidence type="ECO:0008006" key="5">
    <source>
        <dbReference type="Google" id="ProtNLM"/>
    </source>
</evidence>
<dbReference type="OrthoDB" id="167809at2759"/>
<feature type="compositionally biased region" description="Polar residues" evidence="1">
    <location>
        <begin position="38"/>
        <end position="48"/>
    </location>
</feature>
<dbReference type="EMBL" id="ADAS02000011">
    <property type="protein sequence ID" value="OAV97678.1"/>
    <property type="molecule type" value="Genomic_DNA"/>
</dbReference>
<dbReference type="Proteomes" id="UP000005240">
    <property type="component" value="Unassembled WGS sequence"/>
</dbReference>
<name>A0A180GZC7_PUCT1</name>
<feature type="compositionally biased region" description="Basic and acidic residues" evidence="1">
    <location>
        <begin position="99"/>
        <end position="108"/>
    </location>
</feature>
<feature type="compositionally biased region" description="Basic residues" evidence="1">
    <location>
        <begin position="263"/>
        <end position="273"/>
    </location>
</feature>
<organism evidence="2">
    <name type="scientific">Puccinia triticina (isolate 1-1 / race 1 (BBBD))</name>
    <name type="common">Brown leaf rust fungus</name>
    <dbReference type="NCBI Taxonomy" id="630390"/>
    <lineage>
        <taxon>Eukaryota</taxon>
        <taxon>Fungi</taxon>
        <taxon>Dikarya</taxon>
        <taxon>Basidiomycota</taxon>
        <taxon>Pucciniomycotina</taxon>
        <taxon>Pucciniomycetes</taxon>
        <taxon>Pucciniales</taxon>
        <taxon>Pucciniaceae</taxon>
        <taxon>Puccinia</taxon>
    </lineage>
</organism>
<reference evidence="2" key="1">
    <citation type="submission" date="2009-11" db="EMBL/GenBank/DDBJ databases">
        <authorList>
            <consortium name="The Broad Institute Genome Sequencing Platform"/>
            <person name="Ward D."/>
            <person name="Feldgarden M."/>
            <person name="Earl A."/>
            <person name="Young S.K."/>
            <person name="Zeng Q."/>
            <person name="Koehrsen M."/>
            <person name="Alvarado L."/>
            <person name="Berlin A."/>
            <person name="Bochicchio J."/>
            <person name="Borenstein D."/>
            <person name="Chapman S.B."/>
            <person name="Chen Z."/>
            <person name="Engels R."/>
            <person name="Freedman E."/>
            <person name="Gellesch M."/>
            <person name="Goldberg J."/>
            <person name="Griggs A."/>
            <person name="Gujja S."/>
            <person name="Heilman E."/>
            <person name="Heiman D."/>
            <person name="Hepburn T."/>
            <person name="Howarth C."/>
            <person name="Jen D."/>
            <person name="Larson L."/>
            <person name="Lewis B."/>
            <person name="Mehta T."/>
            <person name="Park D."/>
            <person name="Pearson M."/>
            <person name="Roberts A."/>
            <person name="Saif S."/>
            <person name="Shea T."/>
            <person name="Shenoy N."/>
            <person name="Sisk P."/>
            <person name="Stolte C."/>
            <person name="Sykes S."/>
            <person name="Thomson T."/>
            <person name="Walk T."/>
            <person name="White J."/>
            <person name="Yandava C."/>
            <person name="Izard J."/>
            <person name="Baranova O.V."/>
            <person name="Blanton J.M."/>
            <person name="Tanner A.C."/>
            <person name="Dewhirst F.E."/>
            <person name="Haas B."/>
            <person name="Nusbaum C."/>
            <person name="Birren B."/>
        </authorList>
    </citation>
    <scope>NUCLEOTIDE SEQUENCE [LARGE SCALE GENOMIC DNA]</scope>
    <source>
        <strain evidence="2">1-1 BBBD Race 1</strain>
    </source>
</reference>
<sequence>MSNQSHTNSAGVTVPPEVLAQMQQLLQMFPTLAPPAAPQSNSPTVQLRTPSNNTPAPPTPNDHLALTNESLATPIDRPAPPVDPLIPSLDPPPTPQLNNKEDRSEKNTISDSDADNVGSSHGKEAGNGLNVSTSTELPVITNFDDYNFLSGEPLDPPPPAKFKSMEDLLSFCQIWAKHHRYAVATGSSHQNKNIYIICDRSGQFRGSVVNQSGCKTSSSKTSCPFKLKGSVPTSKKIMVKNWTLETMNGEHNHNPSDGPSSHAAHKKLLPAEL</sequence>
<dbReference type="EnsemblFungi" id="PTTG_25923-t43_1">
    <property type="protein sequence ID" value="PTTG_25923-t43_1-p1"/>
    <property type="gene ID" value="PTTG_25923"/>
</dbReference>
<reference evidence="3 4" key="3">
    <citation type="journal article" date="2017" name="G3 (Bethesda)">
        <title>Comparative analysis highlights variable genome content of wheat rusts and divergence of the mating loci.</title>
        <authorList>
            <person name="Cuomo C.A."/>
            <person name="Bakkeren G."/>
            <person name="Khalil H.B."/>
            <person name="Panwar V."/>
            <person name="Joly D."/>
            <person name="Linning R."/>
            <person name="Sakthikumar S."/>
            <person name="Song X."/>
            <person name="Adiconis X."/>
            <person name="Fan L."/>
            <person name="Goldberg J.M."/>
            <person name="Levin J.Z."/>
            <person name="Young S."/>
            <person name="Zeng Q."/>
            <person name="Anikster Y."/>
            <person name="Bruce M."/>
            <person name="Wang M."/>
            <person name="Yin C."/>
            <person name="McCallum B."/>
            <person name="Szabo L.J."/>
            <person name="Hulbert S."/>
            <person name="Chen X."/>
            <person name="Fellers J.P."/>
        </authorList>
    </citation>
    <scope>NUCLEOTIDE SEQUENCE</scope>
    <source>
        <strain evidence="4">Isolate 1-1 / race 1 (BBBD)</strain>
        <strain evidence="3">isolate 1-1 / race 1 (BBBD)</strain>
    </source>
</reference>
<gene>
    <name evidence="2" type="ORF">PTTG_25923</name>
</gene>
<reference evidence="3" key="4">
    <citation type="submission" date="2025-05" db="UniProtKB">
        <authorList>
            <consortium name="EnsemblFungi"/>
        </authorList>
    </citation>
    <scope>IDENTIFICATION</scope>
    <source>
        <strain evidence="3">isolate 1-1 / race 1 (BBBD)</strain>
    </source>
</reference>
<dbReference type="VEuPathDB" id="FungiDB:PTTG_25923"/>
<dbReference type="AlphaFoldDB" id="A0A180GZC7"/>
<feature type="region of interest" description="Disordered" evidence="1">
    <location>
        <begin position="247"/>
        <end position="273"/>
    </location>
</feature>
<accession>A0A180GZC7</accession>
<evidence type="ECO:0000313" key="4">
    <source>
        <dbReference type="Proteomes" id="UP000005240"/>
    </source>
</evidence>
<feature type="region of interest" description="Disordered" evidence="1">
    <location>
        <begin position="32"/>
        <end position="131"/>
    </location>
</feature>
<evidence type="ECO:0000313" key="2">
    <source>
        <dbReference type="EMBL" id="OAV97678.1"/>
    </source>
</evidence>
<keyword evidence="4" id="KW-1185">Reference proteome</keyword>